<sequence>MIAIIAILIGLLLPAVQKVREAAARAQCVNNLKQLGLACQNFHGTYNHFPPLYGSLSGYQSVVTSTTGFCNIHFWLLPYIEQQNLYNTCFTGSYYNQSLVGNSIVKTFQCPSDPSWNNGLALSTLGSGPVSCYGANAQAFAQWSGSSGQVTCTNQGPGGDIDANAATAQSTIAQFSDGTSNTIVFTDKLANCGTPYPGDYWGAANIWTASQGYTTSPNTNNYLSSSQPFIAAIWQSYNPMPGSATAGGQDFSGVTVTIQAATTQWSSNTCDGRIASAGHTGGANVGLCDGSVRMVPYSINVFTWWYALTPQGGEVMGSDW</sequence>
<dbReference type="PANTHER" id="PTHR30093:SF2">
    <property type="entry name" value="TYPE II SECRETION SYSTEM PROTEIN H"/>
    <property type="match status" value="1"/>
</dbReference>
<evidence type="ECO:0000259" key="1">
    <source>
        <dbReference type="Pfam" id="PF07596"/>
    </source>
</evidence>
<dbReference type="Proteomes" id="UP000214646">
    <property type="component" value="Unassembled WGS sequence"/>
</dbReference>
<feature type="domain" description="DUF1559" evidence="1">
    <location>
        <begin position="17"/>
        <end position="300"/>
    </location>
</feature>
<dbReference type="InterPro" id="IPR011453">
    <property type="entry name" value="DUF1559"/>
</dbReference>
<organism evidence="2 3">
    <name type="scientific">Fimbriiglobus ruber</name>
    <dbReference type="NCBI Taxonomy" id="1908690"/>
    <lineage>
        <taxon>Bacteria</taxon>
        <taxon>Pseudomonadati</taxon>
        <taxon>Planctomycetota</taxon>
        <taxon>Planctomycetia</taxon>
        <taxon>Gemmatales</taxon>
        <taxon>Gemmataceae</taxon>
        <taxon>Fimbriiglobus</taxon>
    </lineage>
</organism>
<dbReference type="EMBL" id="NIDE01000004">
    <property type="protein sequence ID" value="OWK43915.1"/>
    <property type="molecule type" value="Genomic_DNA"/>
</dbReference>
<protein>
    <recommendedName>
        <fullName evidence="1">DUF1559 domain-containing protein</fullName>
    </recommendedName>
</protein>
<dbReference type="Pfam" id="PF07596">
    <property type="entry name" value="SBP_bac_10"/>
    <property type="match status" value="1"/>
</dbReference>
<name>A0A225E5G5_9BACT</name>
<dbReference type="PANTHER" id="PTHR30093">
    <property type="entry name" value="GENERAL SECRETION PATHWAY PROTEIN G"/>
    <property type="match status" value="1"/>
</dbReference>
<evidence type="ECO:0000313" key="3">
    <source>
        <dbReference type="Proteomes" id="UP000214646"/>
    </source>
</evidence>
<comment type="caution">
    <text evidence="2">The sequence shown here is derived from an EMBL/GenBank/DDBJ whole genome shotgun (WGS) entry which is preliminary data.</text>
</comment>
<proteinExistence type="predicted"/>
<dbReference type="InterPro" id="IPR045584">
    <property type="entry name" value="Pilin-like"/>
</dbReference>
<dbReference type="NCBIfam" id="TIGR04294">
    <property type="entry name" value="pre_pil_HX9DG"/>
    <property type="match status" value="1"/>
</dbReference>
<reference evidence="3" key="1">
    <citation type="submission" date="2017-06" db="EMBL/GenBank/DDBJ databases">
        <title>Genome analysis of Fimbriiglobus ruber SP5, the first member of the order Planctomycetales with confirmed chitinolytic capability.</title>
        <authorList>
            <person name="Ravin N.V."/>
            <person name="Rakitin A.L."/>
            <person name="Ivanova A.A."/>
            <person name="Beletsky A.V."/>
            <person name="Kulichevskaya I.S."/>
            <person name="Mardanov A.V."/>
            <person name="Dedysh S.N."/>
        </authorList>
    </citation>
    <scope>NUCLEOTIDE SEQUENCE [LARGE SCALE GENOMIC DNA]</scope>
    <source>
        <strain evidence="3">SP5</strain>
    </source>
</reference>
<dbReference type="Gene3D" id="3.30.700.10">
    <property type="entry name" value="Glycoprotein, Type 4 Pilin"/>
    <property type="match status" value="1"/>
</dbReference>
<keyword evidence="3" id="KW-1185">Reference proteome</keyword>
<gene>
    <name evidence="2" type="ORF">FRUB_03514</name>
</gene>
<dbReference type="InterPro" id="IPR027558">
    <property type="entry name" value="Pre_pil_HX9DG_C"/>
</dbReference>
<accession>A0A225E5G5</accession>
<evidence type="ECO:0000313" key="2">
    <source>
        <dbReference type="EMBL" id="OWK43915.1"/>
    </source>
</evidence>
<dbReference type="SUPFAM" id="SSF54523">
    <property type="entry name" value="Pili subunits"/>
    <property type="match status" value="1"/>
</dbReference>
<dbReference type="AlphaFoldDB" id="A0A225E5G5"/>